<dbReference type="Pfam" id="PF14041">
    <property type="entry name" value="Lipoprotein_21"/>
    <property type="match status" value="1"/>
</dbReference>
<gene>
    <name evidence="7" type="primary">lprE</name>
    <name evidence="7" type="ORF">MMARJ_48620</name>
</gene>
<keyword evidence="3" id="KW-0472">Membrane</keyword>
<evidence type="ECO:0000256" key="4">
    <source>
        <dbReference type="ARBA" id="ARBA00023139"/>
    </source>
</evidence>
<evidence type="ECO:0000256" key="3">
    <source>
        <dbReference type="ARBA" id="ARBA00023136"/>
    </source>
</evidence>
<dbReference type="Proteomes" id="UP000466831">
    <property type="component" value="Chromosome"/>
</dbReference>
<dbReference type="EMBL" id="AP022584">
    <property type="protein sequence ID" value="BBY14122.1"/>
    <property type="molecule type" value="Genomic_DNA"/>
</dbReference>
<keyword evidence="4" id="KW-0564">Palmitate</keyword>
<evidence type="ECO:0000256" key="2">
    <source>
        <dbReference type="ARBA" id="ARBA00022729"/>
    </source>
</evidence>
<evidence type="ECO:0000256" key="1">
    <source>
        <dbReference type="ARBA" id="ARBA00022475"/>
    </source>
</evidence>
<keyword evidence="8" id="KW-1185">Reference proteome</keyword>
<feature type="compositionally biased region" description="Polar residues" evidence="6">
    <location>
        <begin position="77"/>
        <end position="99"/>
    </location>
</feature>
<evidence type="ECO:0000256" key="5">
    <source>
        <dbReference type="ARBA" id="ARBA00023288"/>
    </source>
</evidence>
<feature type="region of interest" description="Disordered" evidence="6">
    <location>
        <begin position="77"/>
        <end position="114"/>
    </location>
</feature>
<accession>A0ABM7JJI7</accession>
<keyword evidence="5 7" id="KW-0449">Lipoprotein</keyword>
<sequence length="240" mass="24662">MVFGSSADLSAVGQRCRAVHVIISTADPDPATPATPAEPMTVRCVDVWSLPCRTEPLTCSAAIALIAAALTGCGSGDSTVAKTPQARTTSETASITAPATLSPAAQPGNAPPADPCAVNLASPTIAKVVSELPRDPRSQQPWNPEPLAGNYNQCAQLSAVIIKANTNAVSPTTRAVLFHLGQFIPQGVPDTYGFNGIDPAQTTGDTVALTYPGGIKGLNTNVKFHWNGSTVELIGNTPAH</sequence>
<keyword evidence="2" id="KW-0732">Signal</keyword>
<reference evidence="7 8" key="1">
    <citation type="journal article" date="2019" name="Emerg. Microbes Infect.">
        <title>Comprehensive subspecies identification of 175 nontuberculous mycobacteria species based on 7547 genomic profiles.</title>
        <authorList>
            <person name="Matsumoto Y."/>
            <person name="Kinjo T."/>
            <person name="Motooka D."/>
            <person name="Nabeya D."/>
            <person name="Jung N."/>
            <person name="Uechi K."/>
            <person name="Horii T."/>
            <person name="Iida T."/>
            <person name="Fujita J."/>
            <person name="Nakamura S."/>
        </authorList>
    </citation>
    <scope>NUCLEOTIDE SEQUENCE [LARGE SCALE GENOMIC DNA]</scope>
    <source>
        <strain evidence="7 8">JCM 17324</strain>
    </source>
</reference>
<evidence type="ECO:0000313" key="7">
    <source>
        <dbReference type="EMBL" id="BBY14122.1"/>
    </source>
</evidence>
<organism evidence="7 8">
    <name type="scientific">Mycobacterium marseillense</name>
    <dbReference type="NCBI Taxonomy" id="701042"/>
    <lineage>
        <taxon>Bacteria</taxon>
        <taxon>Bacillati</taxon>
        <taxon>Actinomycetota</taxon>
        <taxon>Actinomycetes</taxon>
        <taxon>Mycobacteriales</taxon>
        <taxon>Mycobacteriaceae</taxon>
        <taxon>Mycobacterium</taxon>
        <taxon>Mycobacterium avium complex (MAC)</taxon>
    </lineage>
</organism>
<protein>
    <submittedName>
        <fullName evidence="7">Lipoprotein LprE</fullName>
    </submittedName>
</protein>
<evidence type="ECO:0000313" key="8">
    <source>
        <dbReference type="Proteomes" id="UP000466831"/>
    </source>
</evidence>
<name>A0ABM7JJI7_9MYCO</name>
<evidence type="ECO:0000256" key="6">
    <source>
        <dbReference type="SAM" id="MobiDB-lite"/>
    </source>
</evidence>
<proteinExistence type="predicted"/>
<dbReference type="InterPro" id="IPR025971">
    <property type="entry name" value="LppP/LprE"/>
</dbReference>
<keyword evidence="1" id="KW-1003">Cell membrane</keyword>